<organism evidence="1 2">
    <name type="scientific">Pedobacter agri</name>
    <dbReference type="NCBI Taxonomy" id="454586"/>
    <lineage>
        <taxon>Bacteria</taxon>
        <taxon>Pseudomonadati</taxon>
        <taxon>Bacteroidota</taxon>
        <taxon>Sphingobacteriia</taxon>
        <taxon>Sphingobacteriales</taxon>
        <taxon>Sphingobacteriaceae</taxon>
        <taxon>Pedobacter</taxon>
    </lineage>
</organism>
<name>A0A9X3DHY2_9SPHI</name>
<evidence type="ECO:0000313" key="2">
    <source>
        <dbReference type="Proteomes" id="UP001142592"/>
    </source>
</evidence>
<dbReference type="Proteomes" id="UP001142592">
    <property type="component" value="Unassembled WGS sequence"/>
</dbReference>
<comment type="caution">
    <text evidence="1">The sequence shown here is derived from an EMBL/GenBank/DDBJ whole genome shotgun (WGS) entry which is preliminary data.</text>
</comment>
<gene>
    <name evidence="1" type="ORF">OQZ29_17030</name>
</gene>
<reference evidence="1" key="1">
    <citation type="submission" date="2022-11" db="EMBL/GenBank/DDBJ databases">
        <authorList>
            <person name="Graham C."/>
            <person name="Newman J.D."/>
        </authorList>
    </citation>
    <scope>NUCLEOTIDE SEQUENCE</scope>
    <source>
        <strain evidence="1">DSM 19486</strain>
    </source>
</reference>
<dbReference type="AlphaFoldDB" id="A0A9X3DHY2"/>
<evidence type="ECO:0000313" key="1">
    <source>
        <dbReference type="EMBL" id="MCX3266466.1"/>
    </source>
</evidence>
<proteinExistence type="predicted"/>
<sequence>MRFSDEPMLNPIPANVIINKVITGWGATYAEIKAKRHSIILLPHKSQIANKHLKHYEEDFTQEVTEAVTVEKLKKYIKSHKSKYMKFLSTPEGLGKVIKALKDCDYDVFNQVFVLCDESHKVTTDVGYRVNISSFADNFFQFKNKAMISATPFRPSHPKLTEQGFQMIKVDHIRDIKKQIKLKCVNNLGAAFKEYIEQYDGEMLFVFFNSLNGIKALIDNNNLIEECNIYCSEDGVKDFKLKGVSNAYSKIDTTNLAKINFLTSSFYNGLDIEGFEQMPDVLLLTDLSVADHTMLDPNTDVYQILGRFRQPKDSKETKDRLRTATHILNNKRNAVVKLEDNALSALGYSYMGYKALNDLQQTVTNQVAIDIYEEGKKRLLPYANLLNTREELDPFKLDNYLYSWRLKQCYGHPIALPLAYEFSGLFDVQEEHKEYLPEEFETISKTMNRYSTTNIKWCCAQIISNHFVSDEDGRNNIRKELKARFPLIFEAEEKLSMVTIQELGYKKSAIERALLKYNIEHGLVHHGLVDAVGRLFKVGISYPTAEVKVKLQKVYDEFGIKKTAKSTDIETYFRIEPFTGHVELKKKELASLDDSTHDKSIFTDADGTKKRSVRMYRIMERKLKRSSINSTREQPYLKS</sequence>
<dbReference type="RefSeq" id="WP_157258856.1">
    <property type="nucleotide sequence ID" value="NZ_JAPJUH010000005.1"/>
</dbReference>
<keyword evidence="2" id="KW-1185">Reference proteome</keyword>
<accession>A0A9X3DHY2</accession>
<dbReference type="EMBL" id="JAPJUH010000005">
    <property type="protein sequence ID" value="MCX3266466.1"/>
    <property type="molecule type" value="Genomic_DNA"/>
</dbReference>
<protein>
    <submittedName>
        <fullName evidence="1">Uncharacterized protein</fullName>
    </submittedName>
</protein>